<evidence type="ECO:0000313" key="2">
    <source>
        <dbReference type="Proteomes" id="UP000471753"/>
    </source>
</evidence>
<evidence type="ECO:0000313" key="1">
    <source>
        <dbReference type="EMBL" id="NEJ70742.1"/>
    </source>
</evidence>
<accession>A0A7K3UAL2</accession>
<proteinExistence type="predicted"/>
<dbReference type="AlphaFoldDB" id="A0A7K3UAL2"/>
<dbReference type="Proteomes" id="UP000471753">
    <property type="component" value="Unassembled WGS sequence"/>
</dbReference>
<reference evidence="1 2" key="1">
    <citation type="submission" date="2019-12" db="EMBL/GenBank/DDBJ databases">
        <title>Rhizobium genotypes associated with high levels of biological nitrogen fixation by grain legumes in a temperate-maritime cropping system.</title>
        <authorList>
            <person name="Maluk M."/>
            <person name="Francesc Ferrando Molina F."/>
            <person name="Lopez Del Egido L."/>
            <person name="Lafos M."/>
            <person name="Langarica-Fuentes A."/>
            <person name="Gebre Yohannes G."/>
            <person name="Young M.W."/>
            <person name="Martin P."/>
            <person name="Gantlett R."/>
            <person name="Kenicer G."/>
            <person name="Hawes C."/>
            <person name="Begg G.S."/>
            <person name="Quilliam R.S."/>
            <person name="Squire G.R."/>
            <person name="Poole P.S."/>
            <person name="Young P.W."/>
            <person name="Iannetta P.M."/>
            <person name="James E.K."/>
        </authorList>
    </citation>
    <scope>NUCLEOTIDE SEQUENCE [LARGE SCALE GENOMIC DNA]</scope>
    <source>
        <strain evidence="1 2">JHI366</strain>
    </source>
</reference>
<gene>
    <name evidence="1" type="ORF">GR197_09330</name>
</gene>
<organism evidence="1 2">
    <name type="scientific">Rhizobium phaseoli</name>
    <dbReference type="NCBI Taxonomy" id="396"/>
    <lineage>
        <taxon>Bacteria</taxon>
        <taxon>Pseudomonadati</taxon>
        <taxon>Pseudomonadota</taxon>
        <taxon>Alphaproteobacteria</taxon>
        <taxon>Hyphomicrobiales</taxon>
        <taxon>Rhizobiaceae</taxon>
        <taxon>Rhizobium/Agrobacterium group</taxon>
        <taxon>Rhizobium</taxon>
    </lineage>
</organism>
<name>A0A7K3UAL2_9HYPH</name>
<comment type="caution">
    <text evidence="1">The sequence shown here is derived from an EMBL/GenBank/DDBJ whole genome shotgun (WGS) entry which is preliminary data.</text>
</comment>
<dbReference type="RefSeq" id="WP_164008737.1">
    <property type="nucleotide sequence ID" value="NZ_WUFT01000005.1"/>
</dbReference>
<dbReference type="EMBL" id="WUFT01000005">
    <property type="protein sequence ID" value="NEJ70742.1"/>
    <property type="molecule type" value="Genomic_DNA"/>
</dbReference>
<sequence length="99" mass="10360">MSYSQEIDKLLTTIAAEGGRVTGVGLADDDVVKAAADLGLIDVAIGDAWTLVDTVSLTAQQRLEMRLPPIVRKPSIVASAANAIVSMVGRAFGRPSPLR</sequence>
<protein>
    <submittedName>
        <fullName evidence="1">Uncharacterized protein</fullName>
    </submittedName>
</protein>